<dbReference type="EMBL" id="DTMQ01000017">
    <property type="protein sequence ID" value="HGE98975.1"/>
    <property type="molecule type" value="Genomic_DNA"/>
</dbReference>
<gene>
    <name evidence="2" type="ORF">ENX07_02735</name>
</gene>
<protein>
    <submittedName>
        <fullName evidence="2">MerR family transcriptional regulator</fullName>
    </submittedName>
</protein>
<accession>A0A7C3YU49</accession>
<sequence length="111" mass="13330">MGGKKKKMYTLREVSLLLRVPYHTISYWQKRFGIMPIKCTNRKFFFDQKAIEEFDWIKFLIKKEGYSTSGAKKRLVDIARKEKKGMWEKRDALLVIKKEVLELLEILNEEI</sequence>
<dbReference type="GO" id="GO:0003677">
    <property type="term" value="F:DNA binding"/>
    <property type="evidence" value="ECO:0007669"/>
    <property type="project" value="InterPro"/>
</dbReference>
<dbReference type="InterPro" id="IPR009061">
    <property type="entry name" value="DNA-bd_dom_put_sf"/>
</dbReference>
<dbReference type="InterPro" id="IPR000551">
    <property type="entry name" value="MerR-type_HTH_dom"/>
</dbReference>
<feature type="domain" description="HTH merR-type" evidence="1">
    <location>
        <begin position="9"/>
        <end position="75"/>
    </location>
</feature>
<dbReference type="Pfam" id="PF13411">
    <property type="entry name" value="MerR_1"/>
    <property type="match status" value="1"/>
</dbReference>
<dbReference type="SUPFAM" id="SSF46955">
    <property type="entry name" value="Putative DNA-binding domain"/>
    <property type="match status" value="1"/>
</dbReference>
<reference evidence="2" key="1">
    <citation type="journal article" date="2020" name="mSystems">
        <title>Genome- and Community-Level Interaction Insights into Carbon Utilization and Element Cycling Functions of Hydrothermarchaeota in Hydrothermal Sediment.</title>
        <authorList>
            <person name="Zhou Z."/>
            <person name="Liu Y."/>
            <person name="Xu W."/>
            <person name="Pan J."/>
            <person name="Luo Z.H."/>
            <person name="Li M."/>
        </authorList>
    </citation>
    <scope>NUCLEOTIDE SEQUENCE [LARGE SCALE GENOMIC DNA]</scope>
    <source>
        <strain evidence="2">SpSt-906</strain>
    </source>
</reference>
<organism evidence="2">
    <name type="scientific">candidate division WOR-3 bacterium</name>
    <dbReference type="NCBI Taxonomy" id="2052148"/>
    <lineage>
        <taxon>Bacteria</taxon>
        <taxon>Bacteria division WOR-3</taxon>
    </lineage>
</organism>
<dbReference type="Gene3D" id="1.10.1660.10">
    <property type="match status" value="1"/>
</dbReference>
<name>A0A7C3YU49_UNCW3</name>
<evidence type="ECO:0000259" key="1">
    <source>
        <dbReference type="Pfam" id="PF13411"/>
    </source>
</evidence>
<dbReference type="AlphaFoldDB" id="A0A7C3YU49"/>
<comment type="caution">
    <text evidence="2">The sequence shown here is derived from an EMBL/GenBank/DDBJ whole genome shotgun (WGS) entry which is preliminary data.</text>
</comment>
<dbReference type="GO" id="GO:0006355">
    <property type="term" value="P:regulation of DNA-templated transcription"/>
    <property type="evidence" value="ECO:0007669"/>
    <property type="project" value="InterPro"/>
</dbReference>
<evidence type="ECO:0000313" key="2">
    <source>
        <dbReference type="EMBL" id="HGE98975.1"/>
    </source>
</evidence>
<proteinExistence type="predicted"/>